<evidence type="ECO:0000313" key="3">
    <source>
        <dbReference type="Proteomes" id="UP000280317"/>
    </source>
</evidence>
<protein>
    <submittedName>
        <fullName evidence="2">Uncharacterized protein</fullName>
    </submittedName>
</protein>
<dbReference type="EMBL" id="MH834612">
    <property type="protein sequence ID" value="AYN57911.1"/>
    <property type="molecule type" value="Genomic_DNA"/>
</dbReference>
<feature type="region of interest" description="Disordered" evidence="1">
    <location>
        <begin position="24"/>
        <end position="50"/>
    </location>
</feature>
<keyword evidence="3" id="KW-1185">Reference proteome</keyword>
<gene>
    <name evidence="2" type="primary">59</name>
    <name evidence="2" type="ORF">PBI_FAJA_59</name>
</gene>
<dbReference type="RefSeq" id="YP_010656345.1">
    <property type="nucleotide sequence ID" value="NC_070837.1"/>
</dbReference>
<dbReference type="Proteomes" id="UP000280317">
    <property type="component" value="Segment"/>
</dbReference>
<dbReference type="KEGG" id="vg:77932224"/>
<accession>A0A3G2KG36</accession>
<name>A0A3G2KG36_9CAUD</name>
<feature type="compositionally biased region" description="Acidic residues" evidence="1">
    <location>
        <begin position="40"/>
        <end position="50"/>
    </location>
</feature>
<organism evidence="2 3">
    <name type="scientific">Arthrobacter phage Faja</name>
    <dbReference type="NCBI Taxonomy" id="2419957"/>
    <lineage>
        <taxon>Viruses</taxon>
        <taxon>Duplodnaviria</taxon>
        <taxon>Heunggongvirae</taxon>
        <taxon>Uroviricota</taxon>
        <taxon>Caudoviricetes</taxon>
        <taxon>Fajavirus</taxon>
        <taxon>Fajavirus faja</taxon>
    </lineage>
</organism>
<proteinExistence type="predicted"/>
<evidence type="ECO:0000313" key="2">
    <source>
        <dbReference type="EMBL" id="AYN57911.1"/>
    </source>
</evidence>
<reference evidence="2 3" key="1">
    <citation type="submission" date="2018-09" db="EMBL/GenBank/DDBJ databases">
        <authorList>
            <person name="Ulbrich M.C."/>
            <person name="Stoner T.H."/>
            <person name="Garlena R.A."/>
            <person name="Russell D.A."/>
            <person name="Pope W.H."/>
            <person name="Jacobs-Sera D."/>
            <person name="Hatfull G.F."/>
        </authorList>
    </citation>
    <scope>NUCLEOTIDE SEQUENCE [LARGE SCALE GENOMIC DNA]</scope>
</reference>
<sequence length="50" mass="5891">MTHYCPAQTFAGRYYVDPEPPEYCENEVDNEGDYCPAHEEQDDYNPWGDE</sequence>
<dbReference type="GeneID" id="77932224"/>
<evidence type="ECO:0000256" key="1">
    <source>
        <dbReference type="SAM" id="MobiDB-lite"/>
    </source>
</evidence>